<evidence type="ECO:0000313" key="2">
    <source>
        <dbReference type="Proteomes" id="UP001205843"/>
    </source>
</evidence>
<dbReference type="InterPro" id="IPR035936">
    <property type="entry name" value="BB2672"/>
</dbReference>
<name>A0AAE3G3T8_9GAMM</name>
<dbReference type="SUPFAM" id="SSF160519">
    <property type="entry name" value="BB2672-like"/>
    <property type="match status" value="1"/>
</dbReference>
<keyword evidence="2" id="KW-1185">Reference proteome</keyword>
<accession>A0AAE3G3T8</accession>
<dbReference type="RefSeq" id="WP_253473719.1">
    <property type="nucleotide sequence ID" value="NZ_JALJXV010000001.1"/>
</dbReference>
<comment type="caution">
    <text evidence="1">The sequence shown here is derived from an EMBL/GenBank/DDBJ whole genome shotgun (WGS) entry which is preliminary data.</text>
</comment>
<dbReference type="Gene3D" id="3.30.1330.110">
    <property type="entry name" value="BB2672"/>
    <property type="match status" value="1"/>
</dbReference>
<gene>
    <name evidence="1" type="ORF">J2T57_000499</name>
</gene>
<evidence type="ECO:0000313" key="1">
    <source>
        <dbReference type="EMBL" id="MCP1673407.1"/>
    </source>
</evidence>
<dbReference type="AlphaFoldDB" id="A0AAE3G3T8"/>
<dbReference type="InterPro" id="IPR009569">
    <property type="entry name" value="AA_synth_put"/>
</dbReference>
<evidence type="ECO:0008006" key="3">
    <source>
        <dbReference type="Google" id="ProtNLM"/>
    </source>
</evidence>
<sequence>MNMNRLHVRRIVTVREELPANGDGRSGDSLVRTAGIVIIENPFLGMKKGDDLSDYFPLGETIGNLVIHDMVEMLPSSACAYGKATLVGQSGNPEHGAALMHPTLGKPIRAALNGGKAIIPSNVKVGPMGASIDVPLSHKDDAWSFDHLDTITVSVSGSPRADEIMVIVALSTGTRATVCQN</sequence>
<organism evidence="1 2">
    <name type="scientific">Natronocella acetinitrilica</name>
    <dbReference type="NCBI Taxonomy" id="414046"/>
    <lineage>
        <taxon>Bacteria</taxon>
        <taxon>Pseudomonadati</taxon>
        <taxon>Pseudomonadota</taxon>
        <taxon>Gammaproteobacteria</taxon>
        <taxon>Chromatiales</taxon>
        <taxon>Ectothiorhodospiraceae</taxon>
        <taxon>Natronocella</taxon>
    </lineage>
</organism>
<dbReference type="Pfam" id="PF06684">
    <property type="entry name" value="AA_synth"/>
    <property type="match status" value="1"/>
</dbReference>
<reference evidence="1" key="1">
    <citation type="submission" date="2022-03" db="EMBL/GenBank/DDBJ databases">
        <title>Genomic Encyclopedia of Type Strains, Phase III (KMG-III): the genomes of soil and plant-associated and newly described type strains.</title>
        <authorList>
            <person name="Whitman W."/>
        </authorList>
    </citation>
    <scope>NUCLEOTIDE SEQUENCE</scope>
    <source>
        <strain evidence="1">ANL 6-2</strain>
    </source>
</reference>
<dbReference type="Proteomes" id="UP001205843">
    <property type="component" value="Unassembled WGS sequence"/>
</dbReference>
<protein>
    <recommendedName>
        <fullName evidence="3">Amino acid synthesis family protein</fullName>
    </recommendedName>
</protein>
<dbReference type="EMBL" id="JALJXV010000001">
    <property type="protein sequence ID" value="MCP1673407.1"/>
    <property type="molecule type" value="Genomic_DNA"/>
</dbReference>
<proteinExistence type="predicted"/>